<accession>A0A1F8F5Z5</accession>
<gene>
    <name evidence="2" type="ORF">A3C61_02875</name>
</gene>
<comment type="caution">
    <text evidence="2">The sequence shown here is derived from an EMBL/GenBank/DDBJ whole genome shotgun (WGS) entry which is preliminary data.</text>
</comment>
<dbReference type="PANTHER" id="PTHR30029">
    <property type="entry name" value="STAGE V SPORULATION PROTEIN R"/>
    <property type="match status" value="1"/>
</dbReference>
<dbReference type="InterPro" id="IPR056174">
    <property type="entry name" value="SpoVR_N"/>
</dbReference>
<evidence type="ECO:0000313" key="2">
    <source>
        <dbReference type="EMBL" id="OGN07699.1"/>
    </source>
</evidence>
<evidence type="ECO:0000259" key="1">
    <source>
        <dbReference type="Pfam" id="PF04293"/>
    </source>
</evidence>
<sequence>MKLVDQKSKGIMEECRVRATREGLTIQGDTLEYIVTNRDLLRLSPKIMIPTLYDYWPLEVEVVGNEWTYNARPSNPYETVINTRPAISFYNDNNADWLNVMIFYHVLFHIDFFQNNVFFKNTWNGDFCGEALADKRLIERTRNELGPERRWVDYVIEFARGIDNLVGYYPELEGESVIQAQSILGNFSGKFEFYFGEFLREHIDRGFIQIKFYYDEIDRFNVLKSNHGEKRGDEIFFNDSEFKAKFPEFNDVFEKNQRKKNPKTKDVFEYLLEHSEFMNRDKNRWMKDIIGVVRRTSLYFQPQIRTKIINEGWASLWHERLYISDPRIKSHEVDFADVNAGVIAMKRLSINPYVVGKCLLEFIEEMAEKGRFSREYQMLMSLEARKNFDRRPEEGAGRKALFEARTNLNDYMLVNLLSDRDFQDFVDRYKLFVVGQRFNPDKFTIEYYIKSKNGKDYRRMINDELYHPPNIEIRDEEGALYLNHVFEGRTLYTRYVPPVLKGIAFLFGGTVKLETTEFEINDTDSKILAIDSNYEPKYKKLRVVYTCKDQSMGREVISSDEEGS</sequence>
<reference evidence="2 3" key="1">
    <citation type="journal article" date="2016" name="Nat. Commun.">
        <title>Thousands of microbial genomes shed light on interconnected biogeochemical processes in an aquifer system.</title>
        <authorList>
            <person name="Anantharaman K."/>
            <person name="Brown C.T."/>
            <person name="Hug L.A."/>
            <person name="Sharon I."/>
            <person name="Castelle C.J."/>
            <person name="Probst A.J."/>
            <person name="Thomas B.C."/>
            <person name="Singh A."/>
            <person name="Wilkins M.J."/>
            <person name="Karaoz U."/>
            <person name="Brodie E.L."/>
            <person name="Williams K.H."/>
            <person name="Hubbard S.S."/>
            <person name="Banfield J.F."/>
        </authorList>
    </citation>
    <scope>NUCLEOTIDE SEQUENCE [LARGE SCALE GENOMIC DNA]</scope>
</reference>
<dbReference type="AlphaFoldDB" id="A0A1F8F5Z5"/>
<organism evidence="2 3">
    <name type="scientific">Candidatus Yanofskybacteria bacterium RIFCSPHIGHO2_02_FULL_39_10</name>
    <dbReference type="NCBI Taxonomy" id="1802674"/>
    <lineage>
        <taxon>Bacteria</taxon>
        <taxon>Candidatus Yanofskyibacteriota</taxon>
    </lineage>
</organism>
<protein>
    <recommendedName>
        <fullName evidence="1">SpoVR protein-like N-terminal domain-containing protein</fullName>
    </recommendedName>
</protein>
<name>A0A1F8F5Z5_9BACT</name>
<dbReference type="Pfam" id="PF04293">
    <property type="entry name" value="SpoVR"/>
    <property type="match status" value="1"/>
</dbReference>
<dbReference type="EMBL" id="MGJO01000066">
    <property type="protein sequence ID" value="OGN07699.1"/>
    <property type="molecule type" value="Genomic_DNA"/>
</dbReference>
<dbReference type="Proteomes" id="UP000178908">
    <property type="component" value="Unassembled WGS sequence"/>
</dbReference>
<dbReference type="PANTHER" id="PTHR30029:SF2">
    <property type="entry name" value="STAGE V SPORULATION PROTEIN R"/>
    <property type="match status" value="1"/>
</dbReference>
<evidence type="ECO:0000313" key="3">
    <source>
        <dbReference type="Proteomes" id="UP000178908"/>
    </source>
</evidence>
<dbReference type="InterPro" id="IPR007390">
    <property type="entry name" value="Spore_V_R"/>
</dbReference>
<feature type="domain" description="SpoVR protein-like N-terminal" evidence="1">
    <location>
        <begin position="13"/>
        <end position="461"/>
    </location>
</feature>
<proteinExistence type="predicted"/>